<sequence>MSSGAFLAKQYLSDAFIAKLAKAALFEFPRRSDAKSNLSKLGQDVSPYLDKFIEERNLTKSGLKALRWTTLGYHHNWDSREYGKEAESRGSVPELLKTLAEEISKSFQITPMLNAEASICNYYPANIGTIGIHSDDSEYCHHPIVSVSLGLPAVFLLGKGTREDPCHEILLEHGDVFIMDGKDRQALHAVPRVLDLERAVKLNENYENKLTVVENPAVMTNGQSDADIAAQVAKLAAEAKEKAAASGATPPDLGTPDARQAFLSQQLQMLNLAKSQGVEMPKTMWAFWDTQPVPKMKETISDEDLGAIEASRDNVRQEPYSLPKNFEWDDVDITDPAQLTELYTLLNENYVEDDDNMFRFDYSPEFLKWALSPPGWHTDWLCAVRASTTKKMVGFISAIPATIRTKTVATEMVEINFLCVHKKLRSKRLAPTLIREITRRVNKRNIFQACYTAGVVIPKPVSTARYHHRSLNPKKLVEIQFSALGRNQTMNRLIRLMKLPAQTSLPGLRKMEKKDCEKARALLGGYLQKFDLTPIYSEEEFEHWFLPREGVISSYVVENSDGELTDFGSFYSLPSTVVNNKNHSTLNAAYCFYNVSDRLKDLMSDMLVIANNQKFDVFNALDLMENDQFLKPLKFGEGDGNLNYYLYNWRCPELEKKKLGLVLL</sequence>
<reference evidence="10 11" key="1">
    <citation type="submission" date="2021-04" db="EMBL/GenBank/DDBJ databases">
        <authorList>
            <person name="Bliznina A."/>
        </authorList>
    </citation>
    <scope>NUCLEOTIDE SEQUENCE [LARGE SCALE GENOMIC DNA]</scope>
</reference>
<dbReference type="InterPro" id="IPR027450">
    <property type="entry name" value="AlkB-like"/>
</dbReference>
<dbReference type="InterPro" id="IPR022678">
    <property type="entry name" value="NMT_CS"/>
</dbReference>
<gene>
    <name evidence="10" type="ORF">OKIOD_LOCUS4547</name>
</gene>
<proteinExistence type="inferred from homology"/>
<dbReference type="InterPro" id="IPR005123">
    <property type="entry name" value="Oxoglu/Fe-dep_dioxygenase_dom"/>
</dbReference>
<protein>
    <recommendedName>
        <fullName evidence="3 7">Glycylpeptide N-tetradecanoyltransferase</fullName>
        <ecNumber evidence="3 7">2.3.1.97</ecNumber>
    </recommendedName>
</protein>
<evidence type="ECO:0000256" key="1">
    <source>
        <dbReference type="ARBA" id="ARBA00001954"/>
    </source>
</evidence>
<evidence type="ECO:0000313" key="11">
    <source>
        <dbReference type="Proteomes" id="UP001158576"/>
    </source>
</evidence>
<dbReference type="InterPro" id="IPR022677">
    <property type="entry name" value="NMT_C"/>
</dbReference>
<dbReference type="Gene3D" id="3.40.630.170">
    <property type="match status" value="1"/>
</dbReference>
<dbReference type="SUPFAM" id="SSF55729">
    <property type="entry name" value="Acyl-CoA N-acyltransferases (Nat)"/>
    <property type="match status" value="2"/>
</dbReference>
<evidence type="ECO:0000256" key="8">
    <source>
        <dbReference type="RuleBase" id="RU004178"/>
    </source>
</evidence>
<feature type="domain" description="Fe2OG dioxygenase" evidence="9">
    <location>
        <begin position="108"/>
        <end position="213"/>
    </location>
</feature>
<keyword evidence="5 7" id="KW-0012">Acyltransferase</keyword>
<comment type="function">
    <text evidence="7">Adds a myristoyl group to the N-terminal glycine residue of certain cellular proteins.</text>
</comment>
<dbReference type="SUPFAM" id="SSF51197">
    <property type="entry name" value="Clavaminate synthase-like"/>
    <property type="match status" value="1"/>
</dbReference>
<dbReference type="Pfam" id="PF13532">
    <property type="entry name" value="2OG-FeII_Oxy_2"/>
    <property type="match status" value="1"/>
</dbReference>
<organism evidence="10 11">
    <name type="scientific">Oikopleura dioica</name>
    <name type="common">Tunicate</name>
    <dbReference type="NCBI Taxonomy" id="34765"/>
    <lineage>
        <taxon>Eukaryota</taxon>
        <taxon>Metazoa</taxon>
        <taxon>Chordata</taxon>
        <taxon>Tunicata</taxon>
        <taxon>Appendicularia</taxon>
        <taxon>Copelata</taxon>
        <taxon>Oikopleuridae</taxon>
        <taxon>Oikopleura</taxon>
    </lineage>
</organism>
<comment type="cofactor">
    <cofactor evidence="1">
        <name>Fe(2+)</name>
        <dbReference type="ChEBI" id="CHEBI:29033"/>
    </cofactor>
</comment>
<dbReference type="PROSITE" id="PS00975">
    <property type="entry name" value="NMT_1"/>
    <property type="match status" value="1"/>
</dbReference>
<dbReference type="EC" id="2.3.1.97" evidence="3 7"/>
<dbReference type="InterPro" id="IPR016181">
    <property type="entry name" value="Acyl_CoA_acyltransferase"/>
</dbReference>
<comment type="catalytic activity">
    <reaction evidence="6 7">
        <text>N-terminal glycyl-[protein] + tetradecanoyl-CoA = N-tetradecanoylglycyl-[protein] + CoA + H(+)</text>
        <dbReference type="Rhea" id="RHEA:15521"/>
        <dbReference type="Rhea" id="RHEA-COMP:12666"/>
        <dbReference type="Rhea" id="RHEA-COMP:12667"/>
        <dbReference type="ChEBI" id="CHEBI:15378"/>
        <dbReference type="ChEBI" id="CHEBI:57287"/>
        <dbReference type="ChEBI" id="CHEBI:57385"/>
        <dbReference type="ChEBI" id="CHEBI:64723"/>
        <dbReference type="ChEBI" id="CHEBI:133050"/>
        <dbReference type="EC" id="2.3.1.97"/>
    </reaction>
</comment>
<evidence type="ECO:0000259" key="9">
    <source>
        <dbReference type="PROSITE" id="PS51471"/>
    </source>
</evidence>
<dbReference type="PANTHER" id="PTHR11377:SF5">
    <property type="entry name" value="GLYCYLPEPTIDE N-TETRADECANOYLTRANSFERASE"/>
    <property type="match status" value="1"/>
</dbReference>
<dbReference type="PROSITE" id="PS51471">
    <property type="entry name" value="FE2OG_OXY"/>
    <property type="match status" value="1"/>
</dbReference>
<name>A0ABN7S3A1_OIKDI</name>
<dbReference type="Gene3D" id="2.60.120.590">
    <property type="entry name" value="Alpha-ketoglutarate-dependent dioxygenase AlkB-like"/>
    <property type="match status" value="1"/>
</dbReference>
<dbReference type="InterPro" id="IPR000903">
    <property type="entry name" value="NMT"/>
</dbReference>
<dbReference type="Pfam" id="PF01233">
    <property type="entry name" value="NMT"/>
    <property type="match status" value="1"/>
</dbReference>
<comment type="similarity">
    <text evidence="2 8">Belongs to the NMT family.</text>
</comment>
<dbReference type="EMBL" id="OU015568">
    <property type="protein sequence ID" value="CAG5091346.1"/>
    <property type="molecule type" value="Genomic_DNA"/>
</dbReference>
<evidence type="ECO:0000256" key="6">
    <source>
        <dbReference type="ARBA" id="ARBA00048276"/>
    </source>
</evidence>
<evidence type="ECO:0000256" key="4">
    <source>
        <dbReference type="ARBA" id="ARBA00022679"/>
    </source>
</evidence>
<evidence type="ECO:0000256" key="5">
    <source>
        <dbReference type="ARBA" id="ARBA00023315"/>
    </source>
</evidence>
<dbReference type="PANTHER" id="PTHR11377">
    <property type="entry name" value="N-MYRISTOYL TRANSFERASE"/>
    <property type="match status" value="1"/>
</dbReference>
<evidence type="ECO:0000313" key="10">
    <source>
        <dbReference type="EMBL" id="CAG5091346.1"/>
    </source>
</evidence>
<evidence type="ECO:0000256" key="7">
    <source>
        <dbReference type="RuleBase" id="RU000586"/>
    </source>
</evidence>
<evidence type="ECO:0000256" key="2">
    <source>
        <dbReference type="ARBA" id="ARBA00009469"/>
    </source>
</evidence>
<dbReference type="InterPro" id="IPR037151">
    <property type="entry name" value="AlkB-like_sf"/>
</dbReference>
<dbReference type="InterPro" id="IPR022676">
    <property type="entry name" value="NMT_N"/>
</dbReference>
<dbReference type="Pfam" id="PF02799">
    <property type="entry name" value="NMT_C"/>
    <property type="match status" value="1"/>
</dbReference>
<accession>A0ABN7S3A1</accession>
<dbReference type="PROSITE" id="PS00976">
    <property type="entry name" value="NMT_2"/>
    <property type="match status" value="1"/>
</dbReference>
<dbReference type="Proteomes" id="UP001158576">
    <property type="component" value="Chromosome PAR"/>
</dbReference>
<keyword evidence="4 7" id="KW-0808">Transferase</keyword>
<evidence type="ECO:0000256" key="3">
    <source>
        <dbReference type="ARBA" id="ARBA00012923"/>
    </source>
</evidence>
<keyword evidence="11" id="KW-1185">Reference proteome</keyword>